<dbReference type="PANTHER" id="PTHR44314:SF1">
    <property type="entry name" value="CILIA- AND FLAGELLA-ASSOCIATED PROTEIN 70"/>
    <property type="match status" value="1"/>
</dbReference>
<comment type="caution">
    <text evidence="4">The sequence shown here is derived from an EMBL/GenBank/DDBJ whole genome shotgun (WGS) entry which is preliminary data.</text>
</comment>
<dbReference type="OrthoDB" id="10262375at2759"/>
<organism evidence="4 5">
    <name type="scientific">Triparma laevis f. longispina</name>
    <dbReference type="NCBI Taxonomy" id="1714387"/>
    <lineage>
        <taxon>Eukaryota</taxon>
        <taxon>Sar</taxon>
        <taxon>Stramenopiles</taxon>
        <taxon>Ochrophyta</taxon>
        <taxon>Bolidophyceae</taxon>
        <taxon>Parmales</taxon>
        <taxon>Triparmaceae</taxon>
        <taxon>Triparma</taxon>
    </lineage>
</organism>
<dbReference type="InterPro" id="IPR011990">
    <property type="entry name" value="TPR-like_helical_dom_sf"/>
</dbReference>
<gene>
    <name evidence="4" type="ORF">TrLO_g3695</name>
</gene>
<accession>A0A9W7FI74</accession>
<proteinExistence type="predicted"/>
<evidence type="ECO:0000256" key="3">
    <source>
        <dbReference type="SAM" id="MobiDB-lite"/>
    </source>
</evidence>
<dbReference type="GO" id="GO:0031514">
    <property type="term" value="C:motile cilium"/>
    <property type="evidence" value="ECO:0007669"/>
    <property type="project" value="TreeGrafter"/>
</dbReference>
<evidence type="ECO:0000313" key="5">
    <source>
        <dbReference type="Proteomes" id="UP001165122"/>
    </source>
</evidence>
<dbReference type="EMBL" id="BRXW01000182">
    <property type="protein sequence ID" value="GMI12909.1"/>
    <property type="molecule type" value="Genomic_DNA"/>
</dbReference>
<feature type="region of interest" description="Disordered" evidence="3">
    <location>
        <begin position="423"/>
        <end position="449"/>
    </location>
</feature>
<keyword evidence="1" id="KW-0677">Repeat</keyword>
<dbReference type="PANTHER" id="PTHR44314">
    <property type="entry name" value="CILIA- AND FLAGELLA-ASSOCIATED PROTEIN 70"/>
    <property type="match status" value="1"/>
</dbReference>
<sequence>MSLTDTLPENGSFSVALTTCSLCYKQSAITLFPTQEEETSKEGDVALDEVQPVKAPECYVKLILENLGGAFPGEEKTMSGEGEEETKIDPAVTLTSETTKGELVEGTTYNYGFTLSAESKAKLAVASNLITSALINDGGSVEVWMKGAEGAEDEKLGGGSFKMNFDGAEIELALGVVEEVEKKEESVEGEGGEEEKKAEDGGEGREDAQAVEKVEEDTSPGSLAVFGSTSKIGLKVAISESISDYVQGGASFKFGEIVVEDINAHVFGVSLTVEDEVSNDDYLVQLGEKLAEKNAASKYAVEISGECLPTMVVEGGSVSFEVLEVEAEPEVEPEAEVEEEEVKAEGEGDVEVKEGEEAPPAPIVRPSIQYKLTFETGSSPVFLSYEEGKSLKTSIRAGESTYTVVLRKSEEVVESSELVVDDKKGKKGKGKKEAEVEAEPEAEYGAEDHEESCAVRLGGLIEAGASKTVVRGSLGEGMSGLVGVVSLEGACLFKGVSDGEGLVGGSEAIAELAGLPCVKYAKSLDRDMFAELKDKMDGSVDALVEEYASLFLLNEDANKGLSKQEKLKKMLYHLNKKGGYFELKEALKPCLQRVVAEKLEGPKTVNGNDLFLGKGAPRLDTDEGNDYVTALFDFLLAELNQSLTRKFVPQCVLECREGISNDISVAKNVPNKMVKLKMLAEDAEGNGEFDKSRKWHLDRIKMAEVETRNEKFGFRYLIKSKVDFADFILSCGGARSEAVSALVDAVGLDVKDVDNVTLLSALLLDEGVEGNPLKYLNGVFEMLLGEDESGDGFDEDSYAGVGNASVLSVLTAIWYKSAGEGADMRKALRIAGKAAKLGGSAWPKRHVVAALLDAAEFLLNNKLGKAAKACLNWVVEFEEKAKAAARDVGGSTGGVRELRARFSLCSARLEFLNGDFEAAKVAVVDAEKRYKGGENAEKGMVALVYASIVEKLGDEGMALAKYLSALKLLEDPVPFTCYVALYGLLSSAERWAEAREVMFRAAKSWSYSSVWLSISKASIKLGYLEDAEDSLQESNGADTNDPRSWGLFVIVCLKMGERLQEANEGLKQCLSLGLSDLSVLREMGDLFVEIDEMVQAEAVWRRTVEVKGGVEFGLRLSKCLEAQREFEKALKNYDLVVGVGGKGLHLVEQERAKLVKKMGKDI</sequence>
<dbReference type="InterPro" id="IPR052628">
    <property type="entry name" value="CFAP70"/>
</dbReference>
<dbReference type="SUPFAM" id="SSF48452">
    <property type="entry name" value="TPR-like"/>
    <property type="match status" value="1"/>
</dbReference>
<feature type="compositionally biased region" description="Basic and acidic residues" evidence="3">
    <location>
        <begin position="194"/>
        <end position="213"/>
    </location>
</feature>
<keyword evidence="2" id="KW-0802">TPR repeat</keyword>
<feature type="compositionally biased region" description="Acidic residues" evidence="3">
    <location>
        <begin position="330"/>
        <end position="342"/>
    </location>
</feature>
<protein>
    <submittedName>
        <fullName evidence="4">Uncharacterized protein</fullName>
    </submittedName>
</protein>
<dbReference type="GO" id="GO:0003341">
    <property type="term" value="P:cilium movement"/>
    <property type="evidence" value="ECO:0007669"/>
    <property type="project" value="TreeGrafter"/>
</dbReference>
<dbReference type="GO" id="GO:0070062">
    <property type="term" value="C:extracellular exosome"/>
    <property type="evidence" value="ECO:0007669"/>
    <property type="project" value="TreeGrafter"/>
</dbReference>
<dbReference type="Gene3D" id="1.25.40.10">
    <property type="entry name" value="Tetratricopeptide repeat domain"/>
    <property type="match status" value="1"/>
</dbReference>
<evidence type="ECO:0000256" key="1">
    <source>
        <dbReference type="ARBA" id="ARBA00022737"/>
    </source>
</evidence>
<dbReference type="GO" id="GO:0060271">
    <property type="term" value="P:cilium assembly"/>
    <property type="evidence" value="ECO:0007669"/>
    <property type="project" value="TreeGrafter"/>
</dbReference>
<feature type="compositionally biased region" description="Acidic residues" evidence="3">
    <location>
        <begin position="436"/>
        <end position="449"/>
    </location>
</feature>
<reference evidence="5" key="1">
    <citation type="journal article" date="2023" name="Commun. Biol.">
        <title>Genome analysis of Parmales, the sister group of diatoms, reveals the evolutionary specialization of diatoms from phago-mixotrophs to photoautotrophs.</title>
        <authorList>
            <person name="Ban H."/>
            <person name="Sato S."/>
            <person name="Yoshikawa S."/>
            <person name="Yamada K."/>
            <person name="Nakamura Y."/>
            <person name="Ichinomiya M."/>
            <person name="Sato N."/>
            <person name="Blanc-Mathieu R."/>
            <person name="Endo H."/>
            <person name="Kuwata A."/>
            <person name="Ogata H."/>
        </authorList>
    </citation>
    <scope>NUCLEOTIDE SEQUENCE [LARGE SCALE GENOMIC DNA]</scope>
    <source>
        <strain evidence="5">NIES 3700</strain>
    </source>
</reference>
<name>A0A9W7FI74_9STRA</name>
<dbReference type="Proteomes" id="UP001165122">
    <property type="component" value="Unassembled WGS sequence"/>
</dbReference>
<feature type="region of interest" description="Disordered" evidence="3">
    <location>
        <begin position="330"/>
        <end position="356"/>
    </location>
</feature>
<evidence type="ECO:0000313" key="4">
    <source>
        <dbReference type="EMBL" id="GMI12909.1"/>
    </source>
</evidence>
<keyword evidence="5" id="KW-1185">Reference proteome</keyword>
<dbReference type="AlphaFoldDB" id="A0A9W7FI74"/>
<feature type="region of interest" description="Disordered" evidence="3">
    <location>
        <begin position="181"/>
        <end position="216"/>
    </location>
</feature>
<evidence type="ECO:0000256" key="2">
    <source>
        <dbReference type="ARBA" id="ARBA00022803"/>
    </source>
</evidence>
<feature type="compositionally biased region" description="Basic and acidic residues" evidence="3">
    <location>
        <begin position="343"/>
        <end position="356"/>
    </location>
</feature>